<proteinExistence type="predicted"/>
<reference evidence="2 3" key="1">
    <citation type="submission" date="2023-03" db="EMBL/GenBank/DDBJ databases">
        <title>Strain FZY0004 represents a novel species in the genus Thalassospira isolated from seawater.</title>
        <authorList>
            <person name="Fu Z.-Y."/>
        </authorList>
    </citation>
    <scope>NUCLEOTIDE SEQUENCE [LARGE SCALE GENOMIC DNA]</scope>
    <source>
        <strain evidence="2 3">FZY0004</strain>
    </source>
</reference>
<organism evidence="2 3">
    <name type="scientific">Thalassospira aquimaris</name>
    <dbReference type="NCBI Taxonomy" id="3037796"/>
    <lineage>
        <taxon>Bacteria</taxon>
        <taxon>Pseudomonadati</taxon>
        <taxon>Pseudomonadota</taxon>
        <taxon>Alphaproteobacteria</taxon>
        <taxon>Rhodospirillales</taxon>
        <taxon>Thalassospiraceae</taxon>
        <taxon>Thalassospira</taxon>
    </lineage>
</organism>
<gene>
    <name evidence="2" type="ORF">P7680_21450</name>
</gene>
<evidence type="ECO:0008006" key="4">
    <source>
        <dbReference type="Google" id="ProtNLM"/>
    </source>
</evidence>
<evidence type="ECO:0000313" key="3">
    <source>
        <dbReference type="Proteomes" id="UP001529180"/>
    </source>
</evidence>
<dbReference type="EMBL" id="JARSBO010000014">
    <property type="protein sequence ID" value="MDG4721584.1"/>
    <property type="molecule type" value="Genomic_DNA"/>
</dbReference>
<keyword evidence="3" id="KW-1185">Reference proteome</keyword>
<name>A0ABT6GHL7_9PROT</name>
<accession>A0ABT6GHL7</accession>
<dbReference type="RefSeq" id="WP_278007033.1">
    <property type="nucleotide sequence ID" value="NZ_JARSBO010000014.1"/>
</dbReference>
<dbReference type="Proteomes" id="UP001529180">
    <property type="component" value="Unassembled WGS sequence"/>
</dbReference>
<evidence type="ECO:0000313" key="2">
    <source>
        <dbReference type="EMBL" id="MDG4721584.1"/>
    </source>
</evidence>
<evidence type="ECO:0000256" key="1">
    <source>
        <dbReference type="SAM" id="MobiDB-lite"/>
    </source>
</evidence>
<comment type="caution">
    <text evidence="2">The sequence shown here is derived from an EMBL/GenBank/DDBJ whole genome shotgun (WGS) entry which is preliminary data.</text>
</comment>
<sequence>MTLFETRNTAAGRIGTIPEAVAPDTPDFFRETVPAAFRLENTIGAVTQDRFKPQRDERSRLVIDESFDPFSDIAGYEDFSESFAFANNDDEVAEIKRIIDREQKDRETVAAAGLPGMAASFGAGILDPINLVPIGGQAYRAYSMGGSILKGGLSTARAGFLGATAAETILYNAQETRSLGEAASNVAVATFLSGVLGGAAGSFRRSVGSIVPDAAEVRAATRDVTDIEAPVAQFEAALTRDTDNIAVRQIEEQITAPRGEIDIVTDSTSSRVRWDNSNAELRADDITDAPTVMRDYAPARADNGDLTWTVERAASDTGEIRKVRYALSQSEDGSQVLDVSVGGNEVSQTRAEAGAAATEEQPIETGTTATAAQFAAKSDTISENIDNDLTVPGYADVDPIRPHTIEIKADELAADAGETVLTSDDLPDVRRPATGQGGSVGAAASSRNNAEEKLKSALGMERTVRFQDPMLRAATSQSIQTRRIVQELAETPLTYEKNALGTATPLAAETEIKMSQAGLYNAMRETDDLFVQYRKGRARKAGDLARIGASDLVGRGDGKLDRAKFNEEIGRAMRRGDRHDIPEVAKAAKVWRDRVFDPLKEDAIDLGLLPDGVDVETAAGYLNRVYNSEKIAARRGEFTTIVARWLKTQQSKEGWEDAEIFDLADEITDRVLGTPDGRLPYDAYLSRDSNPIPQSRAKREVRGPLKGRVFMIPDEMIEDFLESDINVVGRIYTRTMSADVAMTRRFESAEMEAPLGEVRRDYANKIAAAKTDGERTKLSRARDNDIRDLAAIRDRLRGTYALPRDPTSVLVRAGRVVRSLNYLRLLGGMTLSALPDIARPVMVHGFGRVMGDGLGPMIRNFKAYQLAADEVKQAGTALDMVLDSRSMAIADVTDDFGRYSKFERGVRYAADQFGVVSLMAPWNAATKQFAGVVTMSRALDGIDKWTKGIADTATVENLARAGIDEDMARRIGAQFAAHGDDVDGVKLANTANWDDRGAVQAFRGMIVKDVDRIIVTPGQDKPLWMSTELGAVIGQFKSFSIASTQRVFLAGLQQRDAAFMSGMGMMIGLGMLSYYLKAKTAGYEPTDNPGTWLAEGVDRSGSLGWFFEINNLAEKLTRGTVGVSALTGGPIMSRYASRNVIGALIGPTSGAISDAAQAIGALSAGDWRESDTSAMRRLLPYQNLFYMRWLLDQAESGINSQLGVAR</sequence>
<protein>
    <recommendedName>
        <fullName evidence="4">Large polyvalent protein associated domain-containing protein</fullName>
    </recommendedName>
</protein>
<feature type="region of interest" description="Disordered" evidence="1">
    <location>
        <begin position="424"/>
        <end position="451"/>
    </location>
</feature>